<dbReference type="InterPro" id="IPR005151">
    <property type="entry name" value="Tail-specific_protease"/>
</dbReference>
<dbReference type="InterPro" id="IPR001478">
    <property type="entry name" value="PDZ"/>
</dbReference>
<feature type="domain" description="PDZ" evidence="7">
    <location>
        <begin position="77"/>
        <end position="141"/>
    </location>
</feature>
<dbReference type="GO" id="GO:0006508">
    <property type="term" value="P:proteolysis"/>
    <property type="evidence" value="ECO:0007669"/>
    <property type="project" value="UniProtKB-KW"/>
</dbReference>
<dbReference type="AlphaFoldDB" id="A0A2U3AML2"/>
<dbReference type="CDD" id="cd07560">
    <property type="entry name" value="Peptidase_S41_CPP"/>
    <property type="match status" value="1"/>
</dbReference>
<evidence type="ECO:0000256" key="2">
    <source>
        <dbReference type="ARBA" id="ARBA00022670"/>
    </source>
</evidence>
<dbReference type="GO" id="GO:0030288">
    <property type="term" value="C:outer membrane-bounded periplasmic space"/>
    <property type="evidence" value="ECO:0007669"/>
    <property type="project" value="TreeGrafter"/>
</dbReference>
<dbReference type="NCBIfam" id="TIGR00225">
    <property type="entry name" value="prc"/>
    <property type="match status" value="1"/>
</dbReference>
<evidence type="ECO:0000256" key="3">
    <source>
        <dbReference type="ARBA" id="ARBA00022801"/>
    </source>
</evidence>
<dbReference type="PANTHER" id="PTHR32060">
    <property type="entry name" value="TAIL-SPECIFIC PROTEASE"/>
    <property type="match status" value="1"/>
</dbReference>
<evidence type="ECO:0000256" key="1">
    <source>
        <dbReference type="ARBA" id="ARBA00009179"/>
    </source>
</evidence>
<dbReference type="EMBL" id="QFVR01000006">
    <property type="protein sequence ID" value="PWI25762.1"/>
    <property type="molecule type" value="Genomic_DNA"/>
</dbReference>
<dbReference type="InterPro" id="IPR036034">
    <property type="entry name" value="PDZ_sf"/>
</dbReference>
<dbReference type="SMART" id="SM00228">
    <property type="entry name" value="PDZ"/>
    <property type="match status" value="1"/>
</dbReference>
<reference evidence="8 9" key="1">
    <citation type="submission" date="2018-05" db="EMBL/GenBank/DDBJ databases">
        <title>Kurthia sibirica genome sequence.</title>
        <authorList>
            <person name="Maclea K.S."/>
            <person name="Goen A.E."/>
        </authorList>
    </citation>
    <scope>NUCLEOTIDE SEQUENCE [LARGE SCALE GENOMIC DNA]</scope>
    <source>
        <strain evidence="8 9">ATCC 49154</strain>
    </source>
</reference>
<keyword evidence="2 5" id="KW-0645">Protease</keyword>
<keyword evidence="6" id="KW-0732">Signal</keyword>
<evidence type="ECO:0000256" key="5">
    <source>
        <dbReference type="RuleBase" id="RU004404"/>
    </source>
</evidence>
<keyword evidence="9" id="KW-1185">Reference proteome</keyword>
<dbReference type="OrthoDB" id="9812068at2"/>
<dbReference type="Pfam" id="PF00595">
    <property type="entry name" value="PDZ"/>
    <property type="match status" value="1"/>
</dbReference>
<dbReference type="Proteomes" id="UP000245938">
    <property type="component" value="Unassembled WGS sequence"/>
</dbReference>
<accession>A0A2U3AML2</accession>
<dbReference type="PROSITE" id="PS50106">
    <property type="entry name" value="PDZ"/>
    <property type="match status" value="1"/>
</dbReference>
<proteinExistence type="inferred from homology"/>
<comment type="caution">
    <text evidence="8">The sequence shown here is derived from an EMBL/GenBank/DDBJ whole genome shotgun (WGS) entry which is preliminary data.</text>
</comment>
<dbReference type="GO" id="GO:0008236">
    <property type="term" value="F:serine-type peptidase activity"/>
    <property type="evidence" value="ECO:0007669"/>
    <property type="project" value="UniProtKB-KW"/>
</dbReference>
<dbReference type="GO" id="GO:0007165">
    <property type="term" value="P:signal transduction"/>
    <property type="evidence" value="ECO:0007669"/>
    <property type="project" value="TreeGrafter"/>
</dbReference>
<evidence type="ECO:0000313" key="8">
    <source>
        <dbReference type="EMBL" id="PWI25762.1"/>
    </source>
</evidence>
<sequence length="459" mass="50399">MFKQKIMLVSAAAAMLLYPVSAQASEPLAEVKQLVKDNYYPSISTTDLKNATTIKQLMSKLDPYSMYMTNAEFDDFFSAVEMTVTGIGVTVTTNDRGLFIEEIIVGGGAAKNKLKTGDIITKIDGRSLAGMSFHAATTLLRGKKNTNVSVTVYRPTTKKEWTRVVTRTVITIPNVETKKLAGAVGYIRLNSFSSNSAADIQKAMKNLPNAKRWILDLRDNGGGDVGAAEKIIGLFKGQHIAYFFKMAKDKNMYYMPSVKQKKQFNGPVALLINGNSASASEMTAGALKGQKLATVYGQKSYGKGVMQSFFQTKNKKGYVKLTIAEFFAPSSKQEALTINKKGITPHIKTAKGQEVFVSHQAILKKELVKNIKLPTISQTVKTQDLIIKPSKTFSWSQLSTSTVYLMQIGGPTRKITVKKTVAKQLKIHANAGIKAGTRYYIKMTPKKGQAAYSYVTIKK</sequence>
<dbReference type="Gene3D" id="3.90.226.10">
    <property type="entry name" value="2-enoyl-CoA Hydratase, Chain A, domain 1"/>
    <property type="match status" value="1"/>
</dbReference>
<evidence type="ECO:0000259" key="7">
    <source>
        <dbReference type="PROSITE" id="PS50106"/>
    </source>
</evidence>
<dbReference type="SUPFAM" id="SSF52096">
    <property type="entry name" value="ClpP/crotonase"/>
    <property type="match status" value="1"/>
</dbReference>
<keyword evidence="4 5" id="KW-0720">Serine protease</keyword>
<dbReference type="Gene3D" id="2.30.42.10">
    <property type="match status" value="1"/>
</dbReference>
<keyword evidence="3 5" id="KW-0378">Hydrolase</keyword>
<dbReference type="Pfam" id="PF03572">
    <property type="entry name" value="Peptidase_S41"/>
    <property type="match status" value="1"/>
</dbReference>
<feature type="chain" id="PRO_5015768423" description="PDZ domain-containing protein" evidence="6">
    <location>
        <begin position="25"/>
        <end position="459"/>
    </location>
</feature>
<evidence type="ECO:0000256" key="6">
    <source>
        <dbReference type="SAM" id="SignalP"/>
    </source>
</evidence>
<dbReference type="PANTHER" id="PTHR32060:SF22">
    <property type="entry name" value="CARBOXYL-TERMINAL-PROCESSING PEPTIDASE 3, CHLOROPLASTIC"/>
    <property type="match status" value="1"/>
</dbReference>
<dbReference type="RefSeq" id="WP_109305520.1">
    <property type="nucleotide sequence ID" value="NZ_BJUF01000068.1"/>
</dbReference>
<dbReference type="InterPro" id="IPR029045">
    <property type="entry name" value="ClpP/crotonase-like_dom_sf"/>
</dbReference>
<gene>
    <name evidence="8" type="ORF">DEX24_06050</name>
</gene>
<evidence type="ECO:0000313" key="9">
    <source>
        <dbReference type="Proteomes" id="UP000245938"/>
    </source>
</evidence>
<evidence type="ECO:0000256" key="4">
    <source>
        <dbReference type="ARBA" id="ARBA00022825"/>
    </source>
</evidence>
<organism evidence="8 9">
    <name type="scientific">Kurthia sibirica</name>
    <dbReference type="NCBI Taxonomy" id="202750"/>
    <lineage>
        <taxon>Bacteria</taxon>
        <taxon>Bacillati</taxon>
        <taxon>Bacillota</taxon>
        <taxon>Bacilli</taxon>
        <taxon>Bacillales</taxon>
        <taxon>Caryophanaceae</taxon>
        <taxon>Kurthia</taxon>
    </lineage>
</organism>
<dbReference type="GO" id="GO:0004175">
    <property type="term" value="F:endopeptidase activity"/>
    <property type="evidence" value="ECO:0007669"/>
    <property type="project" value="TreeGrafter"/>
</dbReference>
<dbReference type="InterPro" id="IPR004447">
    <property type="entry name" value="Peptidase_S41A"/>
</dbReference>
<name>A0A2U3AML2_9BACL</name>
<dbReference type="SMART" id="SM00245">
    <property type="entry name" value="TSPc"/>
    <property type="match status" value="1"/>
</dbReference>
<protein>
    <recommendedName>
        <fullName evidence="7">PDZ domain-containing protein</fullName>
    </recommendedName>
</protein>
<dbReference type="CDD" id="cd06782">
    <property type="entry name" value="cpPDZ_CPP-like"/>
    <property type="match status" value="1"/>
</dbReference>
<comment type="similarity">
    <text evidence="1 5">Belongs to the peptidase S41A family.</text>
</comment>
<dbReference type="SUPFAM" id="SSF50156">
    <property type="entry name" value="PDZ domain-like"/>
    <property type="match status" value="1"/>
</dbReference>
<feature type="signal peptide" evidence="6">
    <location>
        <begin position="1"/>
        <end position="24"/>
    </location>
</feature>